<dbReference type="RefSeq" id="WP_243479110.1">
    <property type="nucleotide sequence ID" value="NZ_CP063982.1"/>
</dbReference>
<keyword evidence="2" id="KW-1185">Reference proteome</keyword>
<protein>
    <submittedName>
        <fullName evidence="1">Uncharacterized protein</fullName>
    </submittedName>
</protein>
<reference evidence="1 2" key="1">
    <citation type="submission" date="2020-11" db="EMBL/GenBank/DDBJ databases">
        <title>Algicoccus daihaiensis sp.nov., isolated from Daihai Lake in Inner Mongolia.</title>
        <authorList>
            <person name="Kai J."/>
        </authorList>
    </citation>
    <scope>NUCLEOTIDE SEQUENCE [LARGE SCALE GENOMIC DNA]</scope>
    <source>
        <strain evidence="2">f23</strain>
    </source>
</reference>
<name>A0ABY4AK91_9BURK</name>
<evidence type="ECO:0000313" key="2">
    <source>
        <dbReference type="Proteomes" id="UP000831607"/>
    </source>
</evidence>
<organism evidence="1 2">
    <name type="scientific">Orrella daihaiensis</name>
    <dbReference type="NCBI Taxonomy" id="2782176"/>
    <lineage>
        <taxon>Bacteria</taxon>
        <taxon>Pseudomonadati</taxon>
        <taxon>Pseudomonadota</taxon>
        <taxon>Betaproteobacteria</taxon>
        <taxon>Burkholderiales</taxon>
        <taxon>Alcaligenaceae</taxon>
        <taxon>Orrella</taxon>
    </lineage>
</organism>
<gene>
    <name evidence="1" type="ORF">DHf2319_01845</name>
</gene>
<dbReference type="EMBL" id="CP063982">
    <property type="protein sequence ID" value="UOD50701.1"/>
    <property type="molecule type" value="Genomic_DNA"/>
</dbReference>
<proteinExistence type="predicted"/>
<accession>A0ABY4AK91</accession>
<sequence length="111" mass="13029">MNIKYKDTKPVRVEFQRIVTESVNLLVPDLLDESEVKDLVRDALENKLVSEIDCTPEYDEIPHYSVSVEIEQNTTPPQHLFRKIVYIDPNDELIVRDIRFDENGIEVCRQL</sequence>
<dbReference type="Proteomes" id="UP000831607">
    <property type="component" value="Chromosome"/>
</dbReference>
<evidence type="ECO:0000313" key="1">
    <source>
        <dbReference type="EMBL" id="UOD50701.1"/>
    </source>
</evidence>